<keyword evidence="2" id="KW-0805">Transcription regulation</keyword>
<keyword evidence="3 5" id="KW-0238">DNA-binding</keyword>
<feature type="DNA-binding region" description="H-T-H motif" evidence="5">
    <location>
        <begin position="55"/>
        <end position="74"/>
    </location>
</feature>
<proteinExistence type="predicted"/>
<dbReference type="Gene3D" id="1.10.357.10">
    <property type="entry name" value="Tetracycline Repressor, domain 2"/>
    <property type="match status" value="1"/>
</dbReference>
<dbReference type="GO" id="GO:0003700">
    <property type="term" value="F:DNA-binding transcription factor activity"/>
    <property type="evidence" value="ECO:0007669"/>
    <property type="project" value="TreeGrafter"/>
</dbReference>
<dbReference type="AlphaFoldDB" id="A0A5D0RNZ4"/>
<dbReference type="PANTHER" id="PTHR30055:SF175">
    <property type="entry name" value="HTH-TYPE TRANSCRIPTIONAL REPRESSOR KSTR2"/>
    <property type="match status" value="1"/>
</dbReference>
<sequence>MDAKSSDGPAGATAQSASRPASAKNGSNPRKELVREQLIGIAAELFESKGFDQTSMNDIAQALGLGRSAVYHYFRNKEEIIASLVESESRTPSHELEAIRAAPDLSATEKLRRAIVSGITRRLSEGSRFNLLSRLEPQIPDELRPLYDKGRRHILDLYVQLIEEGIASGEFRDVNPKIAAFAVIGMANWTSRWYSPRGRMTPEEIGVTIADFAIQALLGKTSPGVDERAVRDVADGLRDQLAALDRLLG</sequence>
<dbReference type="SUPFAM" id="SSF46689">
    <property type="entry name" value="Homeodomain-like"/>
    <property type="match status" value="1"/>
</dbReference>
<evidence type="ECO:0000256" key="3">
    <source>
        <dbReference type="ARBA" id="ARBA00023125"/>
    </source>
</evidence>
<dbReference type="PROSITE" id="PS50977">
    <property type="entry name" value="HTH_TETR_2"/>
    <property type="match status" value="1"/>
</dbReference>
<keyword evidence="1" id="KW-0678">Repressor</keyword>
<evidence type="ECO:0000256" key="5">
    <source>
        <dbReference type="PROSITE-ProRule" id="PRU00335"/>
    </source>
</evidence>
<feature type="region of interest" description="Disordered" evidence="6">
    <location>
        <begin position="1"/>
        <end position="30"/>
    </location>
</feature>
<name>A0A5D0RNZ4_9RHOB</name>
<evidence type="ECO:0000256" key="1">
    <source>
        <dbReference type="ARBA" id="ARBA00022491"/>
    </source>
</evidence>
<dbReference type="PRINTS" id="PR00455">
    <property type="entry name" value="HTHTETR"/>
</dbReference>
<evidence type="ECO:0000256" key="2">
    <source>
        <dbReference type="ARBA" id="ARBA00023015"/>
    </source>
</evidence>
<accession>A0A5D0RNZ4</accession>
<keyword evidence="9" id="KW-1185">Reference proteome</keyword>
<dbReference type="InterPro" id="IPR001647">
    <property type="entry name" value="HTH_TetR"/>
</dbReference>
<dbReference type="InterPro" id="IPR036271">
    <property type="entry name" value="Tet_transcr_reg_TetR-rel_C_sf"/>
</dbReference>
<dbReference type="GO" id="GO:0000976">
    <property type="term" value="F:transcription cis-regulatory region binding"/>
    <property type="evidence" value="ECO:0007669"/>
    <property type="project" value="TreeGrafter"/>
</dbReference>
<dbReference type="InterPro" id="IPR050109">
    <property type="entry name" value="HTH-type_TetR-like_transc_reg"/>
</dbReference>
<dbReference type="Pfam" id="PF17932">
    <property type="entry name" value="TetR_C_24"/>
    <property type="match status" value="1"/>
</dbReference>
<dbReference type="InterPro" id="IPR041490">
    <property type="entry name" value="KstR2_TetR_C"/>
</dbReference>
<comment type="caution">
    <text evidence="8">The sequence shown here is derived from an EMBL/GenBank/DDBJ whole genome shotgun (WGS) entry which is preliminary data.</text>
</comment>
<dbReference type="Proteomes" id="UP000322080">
    <property type="component" value="Unassembled WGS sequence"/>
</dbReference>
<dbReference type="RefSeq" id="WP_148376313.1">
    <property type="nucleotide sequence ID" value="NZ_VSIY01000003.1"/>
</dbReference>
<feature type="compositionally biased region" description="Polar residues" evidence="6">
    <location>
        <begin position="13"/>
        <end position="28"/>
    </location>
</feature>
<evidence type="ECO:0000259" key="7">
    <source>
        <dbReference type="PROSITE" id="PS50977"/>
    </source>
</evidence>
<dbReference type="InterPro" id="IPR009057">
    <property type="entry name" value="Homeodomain-like_sf"/>
</dbReference>
<feature type="domain" description="HTH tetR-type" evidence="7">
    <location>
        <begin position="32"/>
        <end position="92"/>
    </location>
</feature>
<dbReference type="EMBL" id="VSIY01000003">
    <property type="protein sequence ID" value="TYB83223.1"/>
    <property type="molecule type" value="Genomic_DNA"/>
</dbReference>
<dbReference type="Gene3D" id="1.10.10.60">
    <property type="entry name" value="Homeodomain-like"/>
    <property type="match status" value="1"/>
</dbReference>
<gene>
    <name evidence="8" type="ORF">FVF75_03320</name>
</gene>
<evidence type="ECO:0000256" key="6">
    <source>
        <dbReference type="SAM" id="MobiDB-lite"/>
    </source>
</evidence>
<evidence type="ECO:0000256" key="4">
    <source>
        <dbReference type="ARBA" id="ARBA00023163"/>
    </source>
</evidence>
<reference evidence="8 9" key="1">
    <citation type="submission" date="2019-08" db="EMBL/GenBank/DDBJ databases">
        <title>Identification of a novel species of the genus Boseongicola.</title>
        <authorList>
            <person name="Zhang X.-Q."/>
        </authorList>
    </citation>
    <scope>NUCLEOTIDE SEQUENCE [LARGE SCALE GENOMIC DNA]</scope>
    <source>
        <strain evidence="8 9">HY14</strain>
    </source>
</reference>
<dbReference type="PANTHER" id="PTHR30055">
    <property type="entry name" value="HTH-TYPE TRANSCRIPTIONAL REGULATOR RUTR"/>
    <property type="match status" value="1"/>
</dbReference>
<protein>
    <submittedName>
        <fullName evidence="8">TetR/AcrR family transcriptional regulator</fullName>
    </submittedName>
</protein>
<keyword evidence="4" id="KW-0804">Transcription</keyword>
<evidence type="ECO:0000313" key="8">
    <source>
        <dbReference type="EMBL" id="TYB83223.1"/>
    </source>
</evidence>
<evidence type="ECO:0000313" key="9">
    <source>
        <dbReference type="Proteomes" id="UP000322080"/>
    </source>
</evidence>
<dbReference type="Pfam" id="PF00440">
    <property type="entry name" value="TetR_N"/>
    <property type="match status" value="1"/>
</dbReference>
<dbReference type="SUPFAM" id="SSF48498">
    <property type="entry name" value="Tetracyclin repressor-like, C-terminal domain"/>
    <property type="match status" value="1"/>
</dbReference>
<organism evidence="8 9">
    <name type="scientific">Maritimibacter fusiformis</name>
    <dbReference type="NCBI Taxonomy" id="2603819"/>
    <lineage>
        <taxon>Bacteria</taxon>
        <taxon>Pseudomonadati</taxon>
        <taxon>Pseudomonadota</taxon>
        <taxon>Alphaproteobacteria</taxon>
        <taxon>Rhodobacterales</taxon>
        <taxon>Roseobacteraceae</taxon>
        <taxon>Maritimibacter</taxon>
    </lineage>
</organism>